<sequence length="113" mass="13173">MQESRKSLRTFLWRLKAAATKANVDYHFASWCCQHVNQFLKSLGAGRYQLKDILKQGEEIEQGMHRMPANEVQFRHHKLQRRGPGAPTREASGLMPPWRLLKSSNPRFRTPET</sequence>
<dbReference type="Proteomes" id="UP000198211">
    <property type="component" value="Unassembled WGS sequence"/>
</dbReference>
<feature type="compositionally biased region" description="Polar residues" evidence="1">
    <location>
        <begin position="102"/>
        <end position="113"/>
    </location>
</feature>
<proteinExistence type="predicted"/>
<keyword evidence="3" id="KW-1185">Reference proteome</keyword>
<gene>
    <name evidence="2" type="ORF">PHMEG_0002396</name>
</gene>
<evidence type="ECO:0000313" key="3">
    <source>
        <dbReference type="Proteomes" id="UP000198211"/>
    </source>
</evidence>
<dbReference type="EMBL" id="NBNE01000105">
    <property type="protein sequence ID" value="OWZ22842.1"/>
    <property type="molecule type" value="Genomic_DNA"/>
</dbReference>
<evidence type="ECO:0000313" key="2">
    <source>
        <dbReference type="EMBL" id="OWZ22842.1"/>
    </source>
</evidence>
<accession>A0A225WZE7</accession>
<dbReference type="AlphaFoldDB" id="A0A225WZE7"/>
<protein>
    <submittedName>
        <fullName evidence="2">Uncharacterized protein</fullName>
    </submittedName>
</protein>
<comment type="caution">
    <text evidence="2">The sequence shown here is derived from an EMBL/GenBank/DDBJ whole genome shotgun (WGS) entry which is preliminary data.</text>
</comment>
<evidence type="ECO:0000256" key="1">
    <source>
        <dbReference type="SAM" id="MobiDB-lite"/>
    </source>
</evidence>
<feature type="region of interest" description="Disordered" evidence="1">
    <location>
        <begin position="68"/>
        <end position="113"/>
    </location>
</feature>
<dbReference type="OrthoDB" id="6774612at2759"/>
<name>A0A225WZE7_9STRA</name>
<organism evidence="2 3">
    <name type="scientific">Phytophthora megakarya</name>
    <dbReference type="NCBI Taxonomy" id="4795"/>
    <lineage>
        <taxon>Eukaryota</taxon>
        <taxon>Sar</taxon>
        <taxon>Stramenopiles</taxon>
        <taxon>Oomycota</taxon>
        <taxon>Peronosporomycetes</taxon>
        <taxon>Peronosporales</taxon>
        <taxon>Peronosporaceae</taxon>
        <taxon>Phytophthora</taxon>
    </lineage>
</organism>
<reference evidence="3" key="1">
    <citation type="submission" date="2017-03" db="EMBL/GenBank/DDBJ databases">
        <title>Phytopthora megakarya and P. palmivora, two closely related causual agents of cacao black pod achieved similar genome size and gene model numbers by different mechanisms.</title>
        <authorList>
            <person name="Ali S."/>
            <person name="Shao J."/>
            <person name="Larry D.J."/>
            <person name="Kronmiller B."/>
            <person name="Shen D."/>
            <person name="Strem M.D."/>
            <person name="Melnick R.L."/>
            <person name="Guiltinan M.J."/>
            <person name="Tyler B.M."/>
            <person name="Meinhardt L.W."/>
            <person name="Bailey B.A."/>
        </authorList>
    </citation>
    <scope>NUCLEOTIDE SEQUENCE [LARGE SCALE GENOMIC DNA]</scope>
    <source>
        <strain evidence="3">zdho120</strain>
    </source>
</reference>